<reference evidence="2 3" key="1">
    <citation type="submission" date="2017-04" db="EMBL/GenBank/DDBJ databases">
        <title>A new member of the family Flavobacteriaceae isolated from ascidians.</title>
        <authorList>
            <person name="Chen L."/>
        </authorList>
    </citation>
    <scope>NUCLEOTIDE SEQUENCE [LARGE SCALE GENOMIC DNA]</scope>
    <source>
        <strain evidence="2 3">HQA918</strain>
    </source>
</reference>
<protein>
    <submittedName>
        <fullName evidence="2">GNAT family N-acetyltransferase</fullName>
    </submittedName>
</protein>
<evidence type="ECO:0000313" key="3">
    <source>
        <dbReference type="Proteomes" id="UP000219559"/>
    </source>
</evidence>
<name>A0A2A4G6Q7_9FLAO</name>
<dbReference type="RefSeq" id="WP_097442376.1">
    <property type="nucleotide sequence ID" value="NZ_NBWU01000004.1"/>
</dbReference>
<evidence type="ECO:0000313" key="2">
    <source>
        <dbReference type="EMBL" id="PCE63660.1"/>
    </source>
</evidence>
<gene>
    <name evidence="2" type="ORF">B7P33_10265</name>
</gene>
<dbReference type="SUPFAM" id="SSF55729">
    <property type="entry name" value="Acyl-CoA N-acyltransferases (Nat)"/>
    <property type="match status" value="1"/>
</dbReference>
<dbReference type="InterPro" id="IPR052777">
    <property type="entry name" value="Acetyltransferase_Enz"/>
</dbReference>
<dbReference type="Proteomes" id="UP000219559">
    <property type="component" value="Unassembled WGS sequence"/>
</dbReference>
<dbReference type="AlphaFoldDB" id="A0A2A4G6Q7"/>
<organism evidence="2 3">
    <name type="scientific">Sediminicola luteus</name>
    <dbReference type="NCBI Taxonomy" id="319238"/>
    <lineage>
        <taxon>Bacteria</taxon>
        <taxon>Pseudomonadati</taxon>
        <taxon>Bacteroidota</taxon>
        <taxon>Flavobacteriia</taxon>
        <taxon>Flavobacteriales</taxon>
        <taxon>Flavobacteriaceae</taxon>
        <taxon>Sediminicola</taxon>
    </lineage>
</organism>
<feature type="domain" description="N-acetyltransferase" evidence="1">
    <location>
        <begin position="4"/>
        <end position="161"/>
    </location>
</feature>
<sequence>MEKVNIRPIEAKDNAAIRKIIRTVLEEYGLDREGTAYNDPSLNDMTAFYQADGHLYLIAEIENKVLGGGGIGPLPNSDGAICELQKMYFSTDARGKGLGTQMITACLNAAKSMGYTQCYLETDPDMTVAQKMYLKHGFRYLDKAVGCTGHSACEVWMIKDL</sequence>
<dbReference type="EMBL" id="NBWU01000004">
    <property type="protein sequence ID" value="PCE63660.1"/>
    <property type="molecule type" value="Genomic_DNA"/>
</dbReference>
<accession>A0A2A4G6Q7</accession>
<dbReference type="InterPro" id="IPR016181">
    <property type="entry name" value="Acyl_CoA_acyltransferase"/>
</dbReference>
<evidence type="ECO:0000259" key="1">
    <source>
        <dbReference type="PROSITE" id="PS51186"/>
    </source>
</evidence>
<dbReference type="Pfam" id="PF00583">
    <property type="entry name" value="Acetyltransf_1"/>
    <property type="match status" value="1"/>
</dbReference>
<dbReference type="PROSITE" id="PS51186">
    <property type="entry name" value="GNAT"/>
    <property type="match status" value="1"/>
</dbReference>
<keyword evidence="2" id="KW-0808">Transferase</keyword>
<keyword evidence="3" id="KW-1185">Reference proteome</keyword>
<dbReference type="InterPro" id="IPR000182">
    <property type="entry name" value="GNAT_dom"/>
</dbReference>
<dbReference type="PANTHER" id="PTHR43305:SF1">
    <property type="entry name" value="FAMILY N-ACETYLTRANSFERASE, PUTATIVE (AFU_ORTHOLOGUE AFUA_2G01380)-RELATED"/>
    <property type="match status" value="1"/>
</dbReference>
<dbReference type="OrthoDB" id="5419426at2"/>
<proteinExistence type="predicted"/>
<dbReference type="PANTHER" id="PTHR43305">
    <property type="entry name" value="FAMILY N-ACETYLTRANSFERASE, PUTATIVE (AFU_ORTHOLOGUE AFUA_2G01380)-RELATED"/>
    <property type="match status" value="1"/>
</dbReference>
<dbReference type="Gene3D" id="3.40.630.30">
    <property type="match status" value="1"/>
</dbReference>
<dbReference type="GO" id="GO:0016747">
    <property type="term" value="F:acyltransferase activity, transferring groups other than amino-acyl groups"/>
    <property type="evidence" value="ECO:0007669"/>
    <property type="project" value="InterPro"/>
</dbReference>
<comment type="caution">
    <text evidence="2">The sequence shown here is derived from an EMBL/GenBank/DDBJ whole genome shotgun (WGS) entry which is preliminary data.</text>
</comment>
<dbReference type="CDD" id="cd04301">
    <property type="entry name" value="NAT_SF"/>
    <property type="match status" value="1"/>
</dbReference>